<dbReference type="InterPro" id="IPR019826">
    <property type="entry name" value="Carboxylesterase_B_AS"/>
</dbReference>
<evidence type="ECO:0000256" key="1">
    <source>
        <dbReference type="ARBA" id="ARBA00005964"/>
    </source>
</evidence>
<dbReference type="PROSITE" id="PS00122">
    <property type="entry name" value="CARBOXYLESTERASE_B_1"/>
    <property type="match status" value="1"/>
</dbReference>
<evidence type="ECO:0000259" key="4">
    <source>
        <dbReference type="Pfam" id="PF00135"/>
    </source>
</evidence>
<evidence type="ECO:0000313" key="5">
    <source>
        <dbReference type="EMBL" id="CAD9249820.1"/>
    </source>
</evidence>
<protein>
    <recommendedName>
        <fullName evidence="3">Carboxylic ester hydrolase</fullName>
        <ecNumber evidence="3">3.1.1.-</ecNumber>
    </recommendedName>
</protein>
<dbReference type="InterPro" id="IPR029058">
    <property type="entry name" value="AB_hydrolase_fold"/>
</dbReference>
<keyword evidence="2 3" id="KW-0378">Hydrolase</keyword>
<dbReference type="AlphaFoldDB" id="A0A7S1TYQ5"/>
<dbReference type="GO" id="GO:0016787">
    <property type="term" value="F:hydrolase activity"/>
    <property type="evidence" value="ECO:0007669"/>
    <property type="project" value="UniProtKB-KW"/>
</dbReference>
<dbReference type="Gene3D" id="3.40.50.1820">
    <property type="entry name" value="alpha/beta hydrolase"/>
    <property type="match status" value="1"/>
</dbReference>
<feature type="domain" description="Carboxylesterase type B" evidence="4">
    <location>
        <begin position="17"/>
        <end position="522"/>
    </location>
</feature>
<evidence type="ECO:0000256" key="2">
    <source>
        <dbReference type="ARBA" id="ARBA00022801"/>
    </source>
</evidence>
<comment type="similarity">
    <text evidence="1 3">Belongs to the type-B carboxylesterase/lipase family.</text>
</comment>
<organism evidence="5">
    <name type="scientific">Phaeomonas parva</name>
    <dbReference type="NCBI Taxonomy" id="124430"/>
    <lineage>
        <taxon>Eukaryota</taxon>
        <taxon>Sar</taxon>
        <taxon>Stramenopiles</taxon>
        <taxon>Ochrophyta</taxon>
        <taxon>Pinguiophyceae</taxon>
        <taxon>Pinguiochrysidales</taxon>
        <taxon>Pinguiochrysidaceae</taxon>
        <taxon>Phaeomonas</taxon>
    </lineage>
</organism>
<name>A0A7S1TYQ5_9STRA</name>
<reference evidence="5" key="1">
    <citation type="submission" date="2021-01" db="EMBL/GenBank/DDBJ databases">
        <authorList>
            <person name="Corre E."/>
            <person name="Pelletier E."/>
            <person name="Niang G."/>
            <person name="Scheremetjew M."/>
            <person name="Finn R."/>
            <person name="Kale V."/>
            <person name="Holt S."/>
            <person name="Cochrane G."/>
            <person name="Meng A."/>
            <person name="Brown T."/>
            <person name="Cohen L."/>
        </authorList>
    </citation>
    <scope>NUCLEOTIDE SEQUENCE</scope>
    <source>
        <strain evidence="5">CCMP2877</strain>
    </source>
</reference>
<accession>A0A7S1TYQ5</accession>
<sequence>MEGDDANPKGGLFGKKVTVQTDRGAVKGKYQGDVAVFHSVPFAAPPVGDLRFRAPKDVEPWEGTLDASGLKAICPQVSLKQGSYLYLGEEDCLHMHVYAPKKAIEGGEKLPVMFWIFGGAYDMGDGIEFGFYDGQQLADEYGVVVMAPNYRVGPFGFLASEALRDEDADGSTGNMGVRDQRMALDFAKRNAAAFGGDPDRITIFGESAGGFSVCYHVSHGAYSDLFTAAIMESGSCDTTEFFLQPREAFNVGKLLIEAIGCEEDDLECLRALEPKDILYGVLSSLKTRDVTDENGLPVLTPIGTWGPVIDGTTVGLPKMPLQAIEAGEGVQVPMLLGTNHNEGSIFVPAVHVVFPHMGLKFTDEDLEVVLHHVLDPRLGRAGVPPTVAPVMAQYPKDDFKSQDERFATLIRDYIFVCPTRRVARAVSAYSDAYLYHFTYPEHWLENKVLGEYHSSELTFVFGNKLPFFYHHWNKDDYAMKALIQGYWTTFAKTHDPNPATEALDAGNFTQGVHWPAWASAADEGGANIYLDVVPTTDTGFMKDNCDFFDDYLHDH</sequence>
<dbReference type="Pfam" id="PF00135">
    <property type="entry name" value="COesterase"/>
    <property type="match status" value="1"/>
</dbReference>
<dbReference type="EC" id="3.1.1.-" evidence="3"/>
<evidence type="ECO:0000256" key="3">
    <source>
        <dbReference type="RuleBase" id="RU361235"/>
    </source>
</evidence>
<dbReference type="PANTHER" id="PTHR11559">
    <property type="entry name" value="CARBOXYLESTERASE"/>
    <property type="match status" value="1"/>
</dbReference>
<dbReference type="InterPro" id="IPR002018">
    <property type="entry name" value="CarbesteraseB"/>
</dbReference>
<proteinExistence type="inferred from homology"/>
<gene>
    <name evidence="5" type="ORF">PPAR1163_LOCUS8180</name>
</gene>
<dbReference type="InterPro" id="IPR050309">
    <property type="entry name" value="Type-B_Carboxylest/Lipase"/>
</dbReference>
<dbReference type="SUPFAM" id="SSF53474">
    <property type="entry name" value="alpha/beta-Hydrolases"/>
    <property type="match status" value="1"/>
</dbReference>
<dbReference type="EMBL" id="HBGJ01012941">
    <property type="protein sequence ID" value="CAD9249820.1"/>
    <property type="molecule type" value="Transcribed_RNA"/>
</dbReference>